<comment type="caution">
    <text evidence="1">The sequence shown here is derived from an EMBL/GenBank/DDBJ whole genome shotgun (WGS) entry which is preliminary data.</text>
</comment>
<evidence type="ECO:0000313" key="1">
    <source>
        <dbReference type="EMBL" id="CAG8537819.1"/>
    </source>
</evidence>
<evidence type="ECO:0000313" key="2">
    <source>
        <dbReference type="Proteomes" id="UP000789920"/>
    </source>
</evidence>
<sequence>CAVVTGWSYIHGVASALDTLCSQSYTSGKIIMVGVYLQRGVIISLLGFLPFACLWWEAEQVFKLIGQDPKISAQAGLYLKYLLFGAPAFLLFENLKRYLQAQGLTFMLVLYKPTSLGLIGAPISMAITYWLMFIFLAIYTKFINGYQAWGGLSRAAFYGWKRFLTLAIPGVLMVCSEWWSFEFISLLSGYLGEISLATQGIILTTANLLYQIPYGFSVAASARIGNLLGAGMIERAKTASKFSMQLAATIALLNATIYVHLGRRCSQAYVLCLTIPDCLNCVGLGVLRGKGRQNIGACLTVTGYLIIGLPTGILVGFNLGFGLQGFWIGAMTSSLAICITLSIIIWGTNWQRQLDKCKERMKIDRDRFEADVKSANLVNNCNVM</sequence>
<keyword evidence="2" id="KW-1185">Reference proteome</keyword>
<proteinExistence type="predicted"/>
<feature type="non-terminal residue" evidence="1">
    <location>
        <position position="1"/>
    </location>
</feature>
<organism evidence="1 2">
    <name type="scientific">Racocetra persica</name>
    <dbReference type="NCBI Taxonomy" id="160502"/>
    <lineage>
        <taxon>Eukaryota</taxon>
        <taxon>Fungi</taxon>
        <taxon>Fungi incertae sedis</taxon>
        <taxon>Mucoromycota</taxon>
        <taxon>Glomeromycotina</taxon>
        <taxon>Glomeromycetes</taxon>
        <taxon>Diversisporales</taxon>
        <taxon>Gigasporaceae</taxon>
        <taxon>Racocetra</taxon>
    </lineage>
</organism>
<name>A0ACA9LPC9_9GLOM</name>
<protein>
    <submittedName>
        <fullName evidence="1">26319_t:CDS:1</fullName>
    </submittedName>
</protein>
<gene>
    <name evidence="1" type="ORF">RPERSI_LOCUS3420</name>
</gene>
<dbReference type="Proteomes" id="UP000789920">
    <property type="component" value="Unassembled WGS sequence"/>
</dbReference>
<reference evidence="1" key="1">
    <citation type="submission" date="2021-06" db="EMBL/GenBank/DDBJ databases">
        <authorList>
            <person name="Kallberg Y."/>
            <person name="Tangrot J."/>
            <person name="Rosling A."/>
        </authorList>
    </citation>
    <scope>NUCLEOTIDE SEQUENCE</scope>
    <source>
        <strain evidence="1">MA461A</strain>
    </source>
</reference>
<dbReference type="EMBL" id="CAJVQC010004233">
    <property type="protein sequence ID" value="CAG8537819.1"/>
    <property type="molecule type" value="Genomic_DNA"/>
</dbReference>
<accession>A0ACA9LPC9</accession>